<feature type="domain" description="NADP-dependent oxidoreductase" evidence="1">
    <location>
        <begin position="15"/>
        <end position="301"/>
    </location>
</feature>
<sequence length="325" mass="36309">MSVMPLEKRGIATSRLVMGNMPFGGAWNHDPVTKEQVLEAEKAVDAALSIGITMYDHADIYTRGKAEQIFGQILKARPGLREQIVLQSKVGIVLSEGKVPGHFNFSKEHILKNVDGTLERLGIDYLDVLLLHRPDPLMEPEEVAEALAKLKAAGKVRYFGVSNMNVAQIEFLQQAIPDQLCVNQLEMGLGRVDFVNQDVFVNQTKGVQTHFSPGLMEYSRMKNIQLQAWGPLAQGRFSGRALDNEPEHIQQTAELVKQMAQDKDTTAEAIVLGWLMKHPAKIQPVIGSTKAERILACKDAERQAELMTREEWYTLYMSARGEKLS</sequence>
<dbReference type="GO" id="GO:0005829">
    <property type="term" value="C:cytosol"/>
    <property type="evidence" value="ECO:0007669"/>
    <property type="project" value="TreeGrafter"/>
</dbReference>
<comment type="caution">
    <text evidence="2">The sequence shown here is derived from an EMBL/GenBank/DDBJ whole genome shotgun (WGS) entry which is preliminary data.</text>
</comment>
<dbReference type="RefSeq" id="WP_213410694.1">
    <property type="nucleotide sequence ID" value="NZ_BOVK01000012.1"/>
</dbReference>
<dbReference type="PANTHER" id="PTHR43364">
    <property type="entry name" value="NADH-SPECIFIC METHYLGLYOXAL REDUCTASE-RELATED"/>
    <property type="match status" value="1"/>
</dbReference>
<evidence type="ECO:0000313" key="2">
    <source>
        <dbReference type="EMBL" id="GIQ68075.1"/>
    </source>
</evidence>
<dbReference type="PANTHER" id="PTHR43364:SF1">
    <property type="entry name" value="OXIDOREDUCTASE YDHF"/>
    <property type="match status" value="1"/>
</dbReference>
<dbReference type="GO" id="GO:0016491">
    <property type="term" value="F:oxidoreductase activity"/>
    <property type="evidence" value="ECO:0007669"/>
    <property type="project" value="InterPro"/>
</dbReference>
<protein>
    <submittedName>
        <fullName evidence="2">Oxidoreductase</fullName>
    </submittedName>
</protein>
<evidence type="ECO:0000313" key="3">
    <source>
        <dbReference type="Proteomes" id="UP000677918"/>
    </source>
</evidence>
<accession>A0A8J4M1I1</accession>
<dbReference type="EMBL" id="BOVK01000012">
    <property type="protein sequence ID" value="GIQ68075.1"/>
    <property type="molecule type" value="Genomic_DNA"/>
</dbReference>
<name>A0A8J4M1I1_9BACL</name>
<dbReference type="InterPro" id="IPR050523">
    <property type="entry name" value="AKR_Detox_Biosynth"/>
</dbReference>
<dbReference type="SUPFAM" id="SSF51430">
    <property type="entry name" value="NAD(P)-linked oxidoreductase"/>
    <property type="match status" value="1"/>
</dbReference>
<dbReference type="Gene3D" id="3.20.20.100">
    <property type="entry name" value="NADP-dependent oxidoreductase domain"/>
    <property type="match status" value="1"/>
</dbReference>
<organism evidence="2 3">
    <name type="scientific">Xylanibacillus composti</name>
    <dbReference type="NCBI Taxonomy" id="1572762"/>
    <lineage>
        <taxon>Bacteria</taxon>
        <taxon>Bacillati</taxon>
        <taxon>Bacillota</taxon>
        <taxon>Bacilli</taxon>
        <taxon>Bacillales</taxon>
        <taxon>Paenibacillaceae</taxon>
        <taxon>Xylanibacillus</taxon>
    </lineage>
</organism>
<dbReference type="Pfam" id="PF00248">
    <property type="entry name" value="Aldo_ket_red"/>
    <property type="match status" value="1"/>
</dbReference>
<reference evidence="2" key="1">
    <citation type="submission" date="2021-04" db="EMBL/GenBank/DDBJ databases">
        <title>Draft genome sequence of Xylanibacillus composti strain K13.</title>
        <authorList>
            <person name="Uke A."/>
            <person name="Chhe C."/>
            <person name="Baramee S."/>
            <person name="Kosugi A."/>
        </authorList>
    </citation>
    <scope>NUCLEOTIDE SEQUENCE</scope>
    <source>
        <strain evidence="2">K13</strain>
    </source>
</reference>
<dbReference type="InterPro" id="IPR020471">
    <property type="entry name" value="AKR"/>
</dbReference>
<proteinExistence type="predicted"/>
<evidence type="ECO:0000259" key="1">
    <source>
        <dbReference type="Pfam" id="PF00248"/>
    </source>
</evidence>
<dbReference type="Proteomes" id="UP000677918">
    <property type="component" value="Unassembled WGS sequence"/>
</dbReference>
<dbReference type="PRINTS" id="PR00069">
    <property type="entry name" value="ALDKETRDTASE"/>
</dbReference>
<dbReference type="AlphaFoldDB" id="A0A8J4M1I1"/>
<dbReference type="InterPro" id="IPR023210">
    <property type="entry name" value="NADP_OxRdtase_dom"/>
</dbReference>
<keyword evidence="3" id="KW-1185">Reference proteome</keyword>
<dbReference type="InterPro" id="IPR036812">
    <property type="entry name" value="NAD(P)_OxRdtase_dom_sf"/>
</dbReference>
<gene>
    <name evidence="2" type="ORF">XYCOK13_08990</name>
</gene>